<dbReference type="AlphaFoldDB" id="A0A1B6NSZ3"/>
<feature type="non-terminal residue" evidence="1">
    <location>
        <position position="1"/>
    </location>
</feature>
<sequence length="81" mass="8992">KLCPSSSTVDDAIMVTVNRALALFLAGQHRSGRWQAGVSKQHASHCPRQRYGHFLPLRKRHQSDTWTYVPHGPDAEGNGEA</sequence>
<evidence type="ECO:0000313" key="1">
    <source>
        <dbReference type="EMBL" id="KTF06579.1"/>
    </source>
</evidence>
<gene>
    <name evidence="1" type="ORF">MGSAQ_001924</name>
</gene>
<accession>A0A1B6NSZ3</accession>
<proteinExistence type="predicted"/>
<organism evidence="1">
    <name type="scientific">marine sediment metagenome</name>
    <dbReference type="NCBI Taxonomy" id="412755"/>
    <lineage>
        <taxon>unclassified sequences</taxon>
        <taxon>metagenomes</taxon>
        <taxon>ecological metagenomes</taxon>
    </lineage>
</organism>
<protein>
    <submittedName>
        <fullName evidence="1">Uncharacterized protein</fullName>
    </submittedName>
</protein>
<reference evidence="1" key="1">
    <citation type="submission" date="2013-11" db="EMBL/GenBank/DDBJ databases">
        <title>Microbial diversity, functional groups and degradation webs in Northern and Southern Mediterranean and Red Sea marine crude oil polluted sites.</title>
        <authorList>
            <person name="Daffonchio D."/>
            <person name="Mapelli F."/>
            <person name="Ferrer M."/>
            <person name="Richter M."/>
            <person name="Cherif A."/>
            <person name="Malkawi H.I."/>
            <person name="Yakimov M.M."/>
            <person name="Abdel-Fattah Y.R."/>
            <person name="Blaghen M."/>
            <person name="Golyshin P.N."/>
            <person name="Kalogerakis N."/>
            <person name="Boon N."/>
            <person name="Magagnini M."/>
            <person name="Fava F."/>
        </authorList>
    </citation>
    <scope>NUCLEOTIDE SEQUENCE</scope>
</reference>
<comment type="caution">
    <text evidence="1">The sequence shown here is derived from an EMBL/GenBank/DDBJ whole genome shotgun (WGS) entry which is preliminary data.</text>
</comment>
<name>A0A1B6NSZ3_9ZZZZ</name>
<dbReference type="EMBL" id="AYSL01001068">
    <property type="protein sequence ID" value="KTF06579.1"/>
    <property type="molecule type" value="Genomic_DNA"/>
</dbReference>